<dbReference type="EMBL" id="FNCZ01000005">
    <property type="protein sequence ID" value="SDH88458.1"/>
    <property type="molecule type" value="Genomic_DNA"/>
</dbReference>
<protein>
    <submittedName>
        <fullName evidence="1">Uncharacterized protein</fullName>
    </submittedName>
</protein>
<proteinExistence type="predicted"/>
<reference evidence="2" key="1">
    <citation type="submission" date="2016-10" db="EMBL/GenBank/DDBJ databases">
        <authorList>
            <person name="Varghese N."/>
            <person name="Submissions S."/>
        </authorList>
    </citation>
    <scope>NUCLEOTIDE SEQUENCE [LARGE SCALE GENOMIC DNA]</scope>
    <source>
        <strain evidence="2">DSM 15363</strain>
    </source>
</reference>
<sequence>MKHIKKRFFFDYKENELKLNENSVDFYKFDGEHEKRLIGKKGSVAFLELEDEQYIGGIVNKVDGKNFIIPIPDPTLIYFHNAQTSLKLISNDRKELLKKLSFEGKIPETSINEIYNYFGRTSGFVIFLFTAMESFINQMIPDDFRYENEMARKTEIYNKLQIQESLDFKTKITKVLKAVSDKDFFQKSTPSNQLIYRLKEFRDEIIHTKDDGEIMKYDKLIDNALRFPYEKSLIAVAKFMNFYKPEYIVECGCSADF</sequence>
<dbReference type="RefSeq" id="WP_092468650.1">
    <property type="nucleotide sequence ID" value="NZ_FNCZ01000005.1"/>
</dbReference>
<dbReference type="Proteomes" id="UP000199492">
    <property type="component" value="Unassembled WGS sequence"/>
</dbReference>
<gene>
    <name evidence="1" type="ORF">SAMN04489796_10570</name>
</gene>
<name>A0A1G8G223_9FLAO</name>
<keyword evidence="2" id="KW-1185">Reference proteome</keyword>
<organism evidence="1 2">
    <name type="scientific">Winogradskyella thalassocola</name>
    <dbReference type="NCBI Taxonomy" id="262004"/>
    <lineage>
        <taxon>Bacteria</taxon>
        <taxon>Pseudomonadati</taxon>
        <taxon>Bacteroidota</taxon>
        <taxon>Flavobacteriia</taxon>
        <taxon>Flavobacteriales</taxon>
        <taxon>Flavobacteriaceae</taxon>
        <taxon>Winogradskyella</taxon>
    </lineage>
</organism>
<evidence type="ECO:0000313" key="1">
    <source>
        <dbReference type="EMBL" id="SDH88458.1"/>
    </source>
</evidence>
<dbReference type="OrthoDB" id="788947at2"/>
<accession>A0A1G8G223</accession>
<dbReference type="AlphaFoldDB" id="A0A1G8G223"/>
<evidence type="ECO:0000313" key="2">
    <source>
        <dbReference type="Proteomes" id="UP000199492"/>
    </source>
</evidence>
<dbReference type="STRING" id="262004.SAMN04489796_10570"/>